<reference evidence="2" key="1">
    <citation type="submission" date="2019-10" db="EMBL/GenBank/DDBJ databases">
        <title>Description of Paenibacillus glebae sp. nov.</title>
        <authorList>
            <person name="Carlier A."/>
            <person name="Qi S."/>
        </authorList>
    </citation>
    <scope>NUCLEOTIDE SEQUENCE</scope>
    <source>
        <strain evidence="2">LMG 31456</strain>
    </source>
</reference>
<dbReference type="RefSeq" id="WP_171655550.1">
    <property type="nucleotide sequence ID" value="NZ_WHOD01000109.1"/>
</dbReference>
<evidence type="ECO:0000313" key="2">
    <source>
        <dbReference type="EMBL" id="NOU97314.1"/>
    </source>
</evidence>
<keyword evidence="3" id="KW-1185">Reference proteome</keyword>
<comment type="caution">
    <text evidence="2">The sequence shown here is derived from an EMBL/GenBank/DDBJ whole genome shotgun (WGS) entry which is preliminary data.</text>
</comment>
<organism evidence="2 3">
    <name type="scientific">Paenibacillus foliorum</name>
    <dbReference type="NCBI Taxonomy" id="2654974"/>
    <lineage>
        <taxon>Bacteria</taxon>
        <taxon>Bacillati</taxon>
        <taxon>Bacillota</taxon>
        <taxon>Bacilli</taxon>
        <taxon>Bacillales</taxon>
        <taxon>Paenibacillaceae</taxon>
        <taxon>Paenibacillus</taxon>
    </lineage>
</organism>
<dbReference type="AlphaFoldDB" id="A0A972K233"/>
<dbReference type="EMBL" id="WHOD01000109">
    <property type="protein sequence ID" value="NOU97314.1"/>
    <property type="molecule type" value="Genomic_DNA"/>
</dbReference>
<gene>
    <name evidence="2" type="ORF">GC093_29400</name>
</gene>
<dbReference type="Proteomes" id="UP000641588">
    <property type="component" value="Unassembled WGS sequence"/>
</dbReference>
<proteinExistence type="predicted"/>
<protein>
    <submittedName>
        <fullName evidence="2">Uncharacterized protein</fullName>
    </submittedName>
</protein>
<evidence type="ECO:0000313" key="3">
    <source>
        <dbReference type="Proteomes" id="UP000641588"/>
    </source>
</evidence>
<sequence>MDKETEAPMKKIYIRPMVLSHQPVSFETAQSWNKGKGNKNHKGNGNGGINYLNDPRPSKK</sequence>
<feature type="region of interest" description="Disordered" evidence="1">
    <location>
        <begin position="26"/>
        <end position="60"/>
    </location>
</feature>
<evidence type="ECO:0000256" key="1">
    <source>
        <dbReference type="SAM" id="MobiDB-lite"/>
    </source>
</evidence>
<name>A0A972K233_9BACL</name>
<accession>A0A972K233</accession>